<name>A0AAV6YQY2_ENGPU</name>
<evidence type="ECO:0000313" key="2">
    <source>
        <dbReference type="EMBL" id="KAG8536438.1"/>
    </source>
</evidence>
<proteinExistence type="predicted"/>
<evidence type="ECO:0000313" key="3">
    <source>
        <dbReference type="Proteomes" id="UP000824782"/>
    </source>
</evidence>
<organism evidence="2 3">
    <name type="scientific">Engystomops pustulosus</name>
    <name type="common">Tungara frog</name>
    <name type="synonym">Physalaemus pustulosus</name>
    <dbReference type="NCBI Taxonomy" id="76066"/>
    <lineage>
        <taxon>Eukaryota</taxon>
        <taxon>Metazoa</taxon>
        <taxon>Chordata</taxon>
        <taxon>Craniata</taxon>
        <taxon>Vertebrata</taxon>
        <taxon>Euteleostomi</taxon>
        <taxon>Amphibia</taxon>
        <taxon>Batrachia</taxon>
        <taxon>Anura</taxon>
        <taxon>Neobatrachia</taxon>
        <taxon>Hyloidea</taxon>
        <taxon>Leptodactylidae</taxon>
        <taxon>Leiuperinae</taxon>
        <taxon>Engystomops</taxon>
    </lineage>
</organism>
<gene>
    <name evidence="2" type="ORF">GDO81_026369</name>
</gene>
<keyword evidence="3" id="KW-1185">Reference proteome</keyword>
<sequence length="98" mass="10716">MDLPTIPTYGAPPVTHQQRNLFPVVPHGSQEHYRSIIQAQPKLFGVVQIVLLSLQLALGAIVTSALEYDAYVTAHSGINYWGSLIVSIQENAQDASME</sequence>
<keyword evidence="1" id="KW-0472">Membrane</keyword>
<dbReference type="EMBL" id="WNYA01043653">
    <property type="protein sequence ID" value="KAG8536438.1"/>
    <property type="molecule type" value="Genomic_DNA"/>
</dbReference>
<evidence type="ECO:0000256" key="1">
    <source>
        <dbReference type="SAM" id="Phobius"/>
    </source>
</evidence>
<reference evidence="2" key="1">
    <citation type="thesis" date="2020" institute="ProQuest LLC" country="789 East Eisenhower Parkway, Ann Arbor, MI, USA">
        <title>Comparative Genomics and Chromosome Evolution.</title>
        <authorList>
            <person name="Mudd A.B."/>
        </authorList>
    </citation>
    <scope>NUCLEOTIDE SEQUENCE</scope>
    <source>
        <strain evidence="2">237g6f4</strain>
        <tissue evidence="2">Blood</tissue>
    </source>
</reference>
<accession>A0AAV6YQY2</accession>
<keyword evidence="1" id="KW-1133">Transmembrane helix</keyword>
<comment type="caution">
    <text evidence="2">The sequence shown here is derived from an EMBL/GenBank/DDBJ whole genome shotgun (WGS) entry which is preliminary data.</text>
</comment>
<protein>
    <submittedName>
        <fullName evidence="2">Uncharacterized protein</fullName>
    </submittedName>
</protein>
<keyword evidence="1" id="KW-0812">Transmembrane</keyword>
<feature type="transmembrane region" description="Helical" evidence="1">
    <location>
        <begin position="43"/>
        <end position="66"/>
    </location>
</feature>
<dbReference type="Proteomes" id="UP000824782">
    <property type="component" value="Unassembled WGS sequence"/>
</dbReference>
<dbReference type="AlphaFoldDB" id="A0AAV6YQY2"/>